<feature type="region of interest" description="Disordered" evidence="4">
    <location>
        <begin position="34"/>
        <end position="82"/>
    </location>
</feature>
<evidence type="ECO:0000256" key="2">
    <source>
        <dbReference type="ARBA" id="ARBA00023157"/>
    </source>
</evidence>
<evidence type="ECO:0000259" key="7">
    <source>
        <dbReference type="Pfam" id="PF03024"/>
    </source>
</evidence>
<evidence type="ECO:0000256" key="3">
    <source>
        <dbReference type="ARBA" id="ARBA00038101"/>
    </source>
</evidence>
<evidence type="ECO:0000256" key="5">
    <source>
        <dbReference type="SAM" id="Phobius"/>
    </source>
</evidence>
<keyword evidence="1 6" id="KW-0732">Signal</keyword>
<evidence type="ECO:0000256" key="6">
    <source>
        <dbReference type="SAM" id="SignalP"/>
    </source>
</evidence>
<dbReference type="SUPFAM" id="SSF81901">
    <property type="entry name" value="HCP-like"/>
    <property type="match status" value="3"/>
</dbReference>
<feature type="compositionally biased region" description="Polar residues" evidence="4">
    <location>
        <begin position="41"/>
        <end position="71"/>
    </location>
</feature>
<reference evidence="8" key="1">
    <citation type="submission" date="2021-02" db="EMBL/GenBank/DDBJ databases">
        <authorList>
            <person name="Nowell W R."/>
        </authorList>
    </citation>
    <scope>NUCLEOTIDE SEQUENCE</scope>
</reference>
<feature type="chain" id="PRO_5032828268" description="Folate receptor-like domain-containing protein" evidence="6">
    <location>
        <begin position="27"/>
        <end position="933"/>
    </location>
</feature>
<dbReference type="Pfam" id="PF03024">
    <property type="entry name" value="Folate_rec"/>
    <property type="match status" value="1"/>
</dbReference>
<sequence length="933" mass="105239">MYSFHSNKRSILVVLILACLIEYSLSTSTNDKAQITKDNSENQAKSSDASTRQSTNDVTNQASLSESNPPVQSDKPAKSKHEKIVKYQIEKENKDYEGNLDIKIENILQEIGIKLQQSDLSNTNEKEVSSDAEESEDEDVQVPLTSEMQQANAIYHQAVNLINGTINRQYRTAYKLFRQAADLGHIGAKEELAFAHLMGVHLPMDFKRAQTYFEEGIAQGSPQSHYGIYFMNSVGLIPDASVSKALVHLTFAAADGYHPAQMALAYRYWRSINIAHSCELALMFYQQVATHVASKVTSASGQLVQRIRLYDEEENPAQSNIMSDNDLLQYYQLLADRGDPQAQYGLGQLYYLRDTAFDKALYYFRLAAENGNVNALGYLGKLYSEKNDYIKQNNQTAVQFFQRAVAKGNAIGQAGLGLAYYHGAGVEQNFEKAFKLFQLGAAQSNAEAQLMLGVLYYNGEGTQRDFKTAIKWFQAASQSGHVLAYYNLAQMHATGTGVLRSCPTATELFKSVAERGRWSHMFTEALNLFRHGHVEQAFMIYLYLAELGYEVAQSNVAYIIDQMSLDISNIYRTKEERYKKALVYWNRAAMQGFHYARVKLGDYYYYGHGTEQNYEIAASHYKSASDHSHSAQAMFNLAYMHEKGLGLKRDLHLAKRFYDMAVETNIEAYLPVTIVLIKLRIESFFERLFSNSKSPSSTSPSPSKPPEDKQSTSVDIETLWDLYLMAALLGLIGALYTILWTHNSSLYTVSSQSAPYCSFFSNRAPSPQPALTNCTWFQENSCCRENEVRHIFSQVRPLIGSSAECSQFLNILMCYVCSPLQYHFYRSERLHVCSSYCDRMYKACATALMKGIPVGELYANGREFCLSRRFEISDTNNSSSCFSDDYGSVTTKQNNKQIKDSNSNLSSTNIERPSMINMFLVICLAAMLSFILC</sequence>
<dbReference type="PANTHER" id="PTHR11102:SF147">
    <property type="entry name" value="SEL1L ADAPTOR SUBUNIT OF ERAD E3 UBIQUITIN LIGASE"/>
    <property type="match status" value="1"/>
</dbReference>
<keyword evidence="5" id="KW-0812">Transmembrane</keyword>
<evidence type="ECO:0000313" key="9">
    <source>
        <dbReference type="Proteomes" id="UP000663828"/>
    </source>
</evidence>
<evidence type="ECO:0000313" key="8">
    <source>
        <dbReference type="EMBL" id="CAF1583892.1"/>
    </source>
</evidence>
<feature type="transmembrane region" description="Helical" evidence="5">
    <location>
        <begin position="915"/>
        <end position="932"/>
    </location>
</feature>
<gene>
    <name evidence="8" type="ORF">XAT740_LOCUS45818</name>
</gene>
<evidence type="ECO:0000256" key="4">
    <source>
        <dbReference type="SAM" id="MobiDB-lite"/>
    </source>
</evidence>
<feature type="signal peptide" evidence="6">
    <location>
        <begin position="1"/>
        <end position="26"/>
    </location>
</feature>
<keyword evidence="2" id="KW-1015">Disulfide bond</keyword>
<evidence type="ECO:0000256" key="1">
    <source>
        <dbReference type="ARBA" id="ARBA00022729"/>
    </source>
</evidence>
<dbReference type="InterPro" id="IPR006597">
    <property type="entry name" value="Sel1-like"/>
</dbReference>
<dbReference type="Gene3D" id="1.25.40.10">
    <property type="entry name" value="Tetratricopeptide repeat domain"/>
    <property type="match status" value="2"/>
</dbReference>
<name>A0A815ZIE2_ADIRI</name>
<proteinExistence type="inferred from homology"/>
<dbReference type="InterPro" id="IPR011990">
    <property type="entry name" value="TPR-like_helical_dom_sf"/>
</dbReference>
<dbReference type="InterPro" id="IPR018143">
    <property type="entry name" value="Folate_rcpt-like"/>
</dbReference>
<protein>
    <recommendedName>
        <fullName evidence="7">Folate receptor-like domain-containing protein</fullName>
    </recommendedName>
</protein>
<dbReference type="InterPro" id="IPR050767">
    <property type="entry name" value="Sel1_AlgK"/>
</dbReference>
<keyword evidence="5" id="KW-1133">Transmembrane helix</keyword>
<feature type="compositionally biased region" description="Low complexity" evidence="4">
    <location>
        <begin position="690"/>
        <end position="701"/>
    </location>
</feature>
<dbReference type="Proteomes" id="UP000663828">
    <property type="component" value="Unassembled WGS sequence"/>
</dbReference>
<feature type="region of interest" description="Disordered" evidence="4">
    <location>
        <begin position="690"/>
        <end position="711"/>
    </location>
</feature>
<feature type="domain" description="Folate receptor-like" evidence="7">
    <location>
        <begin position="760"/>
        <end position="859"/>
    </location>
</feature>
<accession>A0A815ZIE2</accession>
<dbReference type="SMART" id="SM00671">
    <property type="entry name" value="SEL1"/>
    <property type="match status" value="11"/>
</dbReference>
<dbReference type="GO" id="GO:0036503">
    <property type="term" value="P:ERAD pathway"/>
    <property type="evidence" value="ECO:0007669"/>
    <property type="project" value="TreeGrafter"/>
</dbReference>
<dbReference type="EMBL" id="CAJNOR010006048">
    <property type="protein sequence ID" value="CAF1583892.1"/>
    <property type="molecule type" value="Genomic_DNA"/>
</dbReference>
<comment type="similarity">
    <text evidence="3">Belongs to the sel-1 family.</text>
</comment>
<dbReference type="GO" id="GO:0005789">
    <property type="term" value="C:endoplasmic reticulum membrane"/>
    <property type="evidence" value="ECO:0007669"/>
    <property type="project" value="TreeGrafter"/>
</dbReference>
<dbReference type="Pfam" id="PF08238">
    <property type="entry name" value="Sel1"/>
    <property type="match status" value="11"/>
</dbReference>
<keyword evidence="9" id="KW-1185">Reference proteome</keyword>
<organism evidence="8 9">
    <name type="scientific">Adineta ricciae</name>
    <name type="common">Rotifer</name>
    <dbReference type="NCBI Taxonomy" id="249248"/>
    <lineage>
        <taxon>Eukaryota</taxon>
        <taxon>Metazoa</taxon>
        <taxon>Spiralia</taxon>
        <taxon>Gnathifera</taxon>
        <taxon>Rotifera</taxon>
        <taxon>Eurotatoria</taxon>
        <taxon>Bdelloidea</taxon>
        <taxon>Adinetida</taxon>
        <taxon>Adinetidae</taxon>
        <taxon>Adineta</taxon>
    </lineage>
</organism>
<dbReference type="PANTHER" id="PTHR11102">
    <property type="entry name" value="SEL-1-LIKE PROTEIN"/>
    <property type="match status" value="1"/>
</dbReference>
<comment type="caution">
    <text evidence="8">The sequence shown here is derived from an EMBL/GenBank/DDBJ whole genome shotgun (WGS) entry which is preliminary data.</text>
</comment>
<dbReference type="AlphaFoldDB" id="A0A815ZIE2"/>
<keyword evidence="5" id="KW-0472">Membrane</keyword>